<protein>
    <submittedName>
        <fullName evidence="3">Aspartate aminotransferase family protein</fullName>
    </submittedName>
</protein>
<dbReference type="NCBIfam" id="NF004755">
    <property type="entry name" value="PRK06082.1"/>
    <property type="match status" value="1"/>
</dbReference>
<evidence type="ECO:0000313" key="3">
    <source>
        <dbReference type="EMBL" id="SUS04338.1"/>
    </source>
</evidence>
<dbReference type="Gene3D" id="3.90.1150.10">
    <property type="entry name" value="Aspartate Aminotransferase, domain 1"/>
    <property type="match status" value="1"/>
</dbReference>
<keyword evidence="3" id="KW-0808">Transferase</keyword>
<dbReference type="GO" id="GO:0030170">
    <property type="term" value="F:pyridoxal phosphate binding"/>
    <property type="evidence" value="ECO:0007669"/>
    <property type="project" value="InterPro"/>
</dbReference>
<dbReference type="AlphaFoldDB" id="A0A380TAN7"/>
<organism evidence="3">
    <name type="scientific">metagenome</name>
    <dbReference type="NCBI Taxonomy" id="256318"/>
    <lineage>
        <taxon>unclassified sequences</taxon>
        <taxon>metagenomes</taxon>
    </lineage>
</organism>
<dbReference type="InterPro" id="IPR005814">
    <property type="entry name" value="Aminotrans_3"/>
</dbReference>
<proteinExistence type="inferred from homology"/>
<evidence type="ECO:0000256" key="1">
    <source>
        <dbReference type="ARBA" id="ARBA00008954"/>
    </source>
</evidence>
<dbReference type="InterPro" id="IPR015422">
    <property type="entry name" value="PyrdxlP-dep_Trfase_small"/>
</dbReference>
<accession>A0A380TAN7</accession>
<dbReference type="PANTHER" id="PTHR43094:SF1">
    <property type="entry name" value="AMINOTRANSFERASE CLASS-III"/>
    <property type="match status" value="1"/>
</dbReference>
<evidence type="ECO:0000256" key="2">
    <source>
        <dbReference type="ARBA" id="ARBA00022898"/>
    </source>
</evidence>
<keyword evidence="3" id="KW-0032">Aminotransferase</keyword>
<dbReference type="GO" id="GO:0008483">
    <property type="term" value="F:transaminase activity"/>
    <property type="evidence" value="ECO:0007669"/>
    <property type="project" value="UniProtKB-KW"/>
</dbReference>
<keyword evidence="2" id="KW-0663">Pyridoxal phosphate</keyword>
<dbReference type="Pfam" id="PF00202">
    <property type="entry name" value="Aminotran_3"/>
    <property type="match status" value="1"/>
</dbReference>
<reference evidence="3" key="1">
    <citation type="submission" date="2018-07" db="EMBL/GenBank/DDBJ databases">
        <authorList>
            <person name="Quirk P.G."/>
            <person name="Krulwich T.A."/>
        </authorList>
    </citation>
    <scope>NUCLEOTIDE SEQUENCE</scope>
</reference>
<dbReference type="InterPro" id="IPR015421">
    <property type="entry name" value="PyrdxlP-dep_Trfase_major"/>
</dbReference>
<dbReference type="SUPFAM" id="SSF53383">
    <property type="entry name" value="PLP-dependent transferases"/>
    <property type="match status" value="1"/>
</dbReference>
<name>A0A380TAN7_9ZZZZ</name>
<dbReference type="EMBL" id="UIDG01000032">
    <property type="protein sequence ID" value="SUS04338.1"/>
    <property type="molecule type" value="Genomic_DNA"/>
</dbReference>
<dbReference type="Gene3D" id="3.40.640.10">
    <property type="entry name" value="Type I PLP-dependent aspartate aminotransferase-like (Major domain)"/>
    <property type="match status" value="1"/>
</dbReference>
<sequence>MSAGLVASEGDVNLGSERARWQETSLGEAGRWLVERDAAVFVRQSLSSPCLAAIRRAEGIWIEDADGRRYMDFHGNSAHHVGYAHPHVIAAIHRQLDALSFAPRRFTCEPAVALAERLLRLAPGGFGKVLFAPGGSEAIEIALKLARVATGRHRTLSFWDSFHGAGFGAASVGGEALFRAGRLGPLVPGDAHVPPFACFRCPFGFPSPSGAPELERCRMACAATAEYTLAREADIAALVAEPIRAVPYLPPPGFWPRVGAAARAAGALIVFDEIPTGLGKTGRLFACEHTGVTPDILVLGKALGGGVLPLAAVLARAERDVAPELALGHYTHEKNPVLAAAALATLDVIENEGLVENAAALGEYALARLQEIAASRRCIGEVRGQGLLIGVELVTADGAPAAQLAERVLYQALARGLSFKLTMQSVLTLSPPLIIRRDELDQALAILRQSLDAAVAEGDR</sequence>
<gene>
    <name evidence="3" type="ORF">DF3PB_1270002</name>
</gene>
<dbReference type="PANTHER" id="PTHR43094">
    <property type="entry name" value="AMINOTRANSFERASE"/>
    <property type="match status" value="1"/>
</dbReference>
<dbReference type="PIRSF" id="PIRSF000521">
    <property type="entry name" value="Transaminase_4ab_Lys_Orn"/>
    <property type="match status" value="1"/>
</dbReference>
<dbReference type="InterPro" id="IPR015424">
    <property type="entry name" value="PyrdxlP-dep_Trfase"/>
</dbReference>
<comment type="similarity">
    <text evidence="1">Belongs to the class-III pyridoxal-phosphate-dependent aminotransferase family.</text>
</comment>
<dbReference type="CDD" id="cd00610">
    <property type="entry name" value="OAT_like"/>
    <property type="match status" value="1"/>
</dbReference>